<protein>
    <recommendedName>
        <fullName evidence="6">TM2 domain-containing protein</fullName>
    </recommendedName>
</protein>
<evidence type="ECO:0000313" key="8">
    <source>
        <dbReference type="Proteomes" id="UP000271624"/>
    </source>
</evidence>
<dbReference type="Pfam" id="PF05154">
    <property type="entry name" value="TM2"/>
    <property type="match status" value="1"/>
</dbReference>
<evidence type="ECO:0000256" key="2">
    <source>
        <dbReference type="ARBA" id="ARBA00022692"/>
    </source>
</evidence>
<keyword evidence="3 5" id="KW-1133">Transmembrane helix</keyword>
<dbReference type="InterPro" id="IPR007829">
    <property type="entry name" value="TM2"/>
</dbReference>
<evidence type="ECO:0000259" key="6">
    <source>
        <dbReference type="Pfam" id="PF05154"/>
    </source>
</evidence>
<keyword evidence="8" id="KW-1185">Reference proteome</keyword>
<gene>
    <name evidence="7" type="ORF">DSM106972_016820</name>
</gene>
<accession>A0A3S1ASY7</accession>
<comment type="subcellular location">
    <subcellularLocation>
        <location evidence="1">Membrane</location>
        <topology evidence="1">Multi-pass membrane protein</topology>
    </subcellularLocation>
</comment>
<evidence type="ECO:0000256" key="3">
    <source>
        <dbReference type="ARBA" id="ARBA00022989"/>
    </source>
</evidence>
<dbReference type="AlphaFoldDB" id="A0A3S1ASY7"/>
<evidence type="ECO:0000256" key="5">
    <source>
        <dbReference type="SAM" id="Phobius"/>
    </source>
</evidence>
<name>A0A3S1ASY7_9CYAN</name>
<evidence type="ECO:0000313" key="7">
    <source>
        <dbReference type="EMBL" id="RUT08514.1"/>
    </source>
</evidence>
<dbReference type="EMBL" id="RSCL01000003">
    <property type="protein sequence ID" value="RUT08514.1"/>
    <property type="molecule type" value="Genomic_DNA"/>
</dbReference>
<comment type="caution">
    <text evidence="7">The sequence shown here is derived from an EMBL/GenBank/DDBJ whole genome shotgun (WGS) entry which is preliminary data.</text>
</comment>
<evidence type="ECO:0000256" key="1">
    <source>
        <dbReference type="ARBA" id="ARBA00004141"/>
    </source>
</evidence>
<dbReference type="RefSeq" id="WP_127080306.1">
    <property type="nucleotide sequence ID" value="NZ_RSCL01000003.1"/>
</dbReference>
<dbReference type="OrthoDB" id="2004788at2"/>
<evidence type="ECO:0000256" key="4">
    <source>
        <dbReference type="ARBA" id="ARBA00023136"/>
    </source>
</evidence>
<keyword evidence="2 5" id="KW-0812">Transmembrane</keyword>
<proteinExistence type="predicted"/>
<reference evidence="7" key="1">
    <citation type="submission" date="2018-12" db="EMBL/GenBank/DDBJ databases">
        <authorList>
            <person name="Will S."/>
            <person name="Neumann-Schaal M."/>
            <person name="Henke P."/>
        </authorList>
    </citation>
    <scope>NUCLEOTIDE SEQUENCE</scope>
    <source>
        <strain evidence="7">PCC 7102</strain>
    </source>
</reference>
<sequence>MNAETLQEKSKDRLFMSYIFAAGMLLGFGGLHRLYNGKIGSGILWLITGGLFGVGQVVDLFLMPDMVAEREMQMRLKAGLSPYGVPMNQSVVASQVYQVPQQQLMVKLIDAAEKNEGKVTVTQAVKATGLGFAEIEAVLKEMLKSGYVRVDNDHHTGAVTYHFHEIA</sequence>
<keyword evidence="4 5" id="KW-0472">Membrane</keyword>
<reference evidence="7" key="2">
    <citation type="journal article" date="2019" name="Genome Biol. Evol.">
        <title>Day and night: Metabolic profiles and evolutionary relationships of six axenic non-marine cyanobacteria.</title>
        <authorList>
            <person name="Will S.E."/>
            <person name="Henke P."/>
            <person name="Boedeker C."/>
            <person name="Huang S."/>
            <person name="Brinkmann H."/>
            <person name="Rohde M."/>
            <person name="Jarek M."/>
            <person name="Friedl T."/>
            <person name="Seufert S."/>
            <person name="Schumacher M."/>
            <person name="Overmann J."/>
            <person name="Neumann-Schaal M."/>
            <person name="Petersen J."/>
        </authorList>
    </citation>
    <scope>NUCLEOTIDE SEQUENCE [LARGE SCALE GENOMIC DNA]</scope>
    <source>
        <strain evidence="7">PCC 7102</strain>
    </source>
</reference>
<feature type="transmembrane region" description="Helical" evidence="5">
    <location>
        <begin position="12"/>
        <end position="31"/>
    </location>
</feature>
<dbReference type="Proteomes" id="UP000271624">
    <property type="component" value="Unassembled WGS sequence"/>
</dbReference>
<dbReference type="GO" id="GO:0016020">
    <property type="term" value="C:membrane"/>
    <property type="evidence" value="ECO:0007669"/>
    <property type="project" value="UniProtKB-SubCell"/>
</dbReference>
<feature type="domain" description="TM2" evidence="6">
    <location>
        <begin position="23"/>
        <end position="61"/>
    </location>
</feature>
<organism evidence="7 8">
    <name type="scientific">Dulcicalothrix desertica PCC 7102</name>
    <dbReference type="NCBI Taxonomy" id="232991"/>
    <lineage>
        <taxon>Bacteria</taxon>
        <taxon>Bacillati</taxon>
        <taxon>Cyanobacteriota</taxon>
        <taxon>Cyanophyceae</taxon>
        <taxon>Nostocales</taxon>
        <taxon>Calotrichaceae</taxon>
        <taxon>Dulcicalothrix</taxon>
    </lineage>
</organism>
<feature type="transmembrane region" description="Helical" evidence="5">
    <location>
        <begin position="43"/>
        <end position="62"/>
    </location>
</feature>